<dbReference type="SUPFAM" id="SSF47336">
    <property type="entry name" value="ACP-like"/>
    <property type="match status" value="1"/>
</dbReference>
<reference evidence="2 3" key="1">
    <citation type="submission" date="2019-12" db="EMBL/GenBank/DDBJ databases">
        <title>Nitratireductor arenosus sp. nov., Isolated from sea sand, Jeju island, South Korea.</title>
        <authorList>
            <person name="Kim W."/>
        </authorList>
    </citation>
    <scope>NUCLEOTIDE SEQUENCE [LARGE SCALE GENOMIC DNA]</scope>
    <source>
        <strain evidence="2 3">CAU 1489</strain>
    </source>
</reference>
<keyword evidence="3" id="KW-1185">Reference proteome</keyword>
<dbReference type="EMBL" id="WPHG01000003">
    <property type="protein sequence ID" value="MVA98323.1"/>
    <property type="molecule type" value="Genomic_DNA"/>
</dbReference>
<sequence>MTMNQTMRVDQVVLQERILEQARTILKCEDIGPQTYFLEVGGDSLVAPVLANRIEAEFGVRPQLEDIFTRSFGELAELLSASS</sequence>
<name>A0A844QJZ7_9HYPH</name>
<comment type="caution">
    <text evidence="2">The sequence shown here is derived from an EMBL/GenBank/DDBJ whole genome shotgun (WGS) entry which is preliminary data.</text>
</comment>
<organism evidence="2 3">
    <name type="scientific">Nitratireductor arenosus</name>
    <dbReference type="NCBI Taxonomy" id="2682096"/>
    <lineage>
        <taxon>Bacteria</taxon>
        <taxon>Pseudomonadati</taxon>
        <taxon>Pseudomonadota</taxon>
        <taxon>Alphaproteobacteria</taxon>
        <taxon>Hyphomicrobiales</taxon>
        <taxon>Phyllobacteriaceae</taxon>
        <taxon>Nitratireductor</taxon>
    </lineage>
</organism>
<gene>
    <name evidence="2" type="ORF">GN330_13825</name>
</gene>
<dbReference type="AlphaFoldDB" id="A0A844QJZ7"/>
<protein>
    <recommendedName>
        <fullName evidence="1">Carrier domain-containing protein</fullName>
    </recommendedName>
</protein>
<accession>A0A844QJZ7</accession>
<evidence type="ECO:0000313" key="2">
    <source>
        <dbReference type="EMBL" id="MVA98323.1"/>
    </source>
</evidence>
<proteinExistence type="predicted"/>
<evidence type="ECO:0000313" key="3">
    <source>
        <dbReference type="Proteomes" id="UP000463224"/>
    </source>
</evidence>
<dbReference type="Pfam" id="PF00550">
    <property type="entry name" value="PP-binding"/>
    <property type="match status" value="1"/>
</dbReference>
<dbReference type="InterPro" id="IPR009081">
    <property type="entry name" value="PP-bd_ACP"/>
</dbReference>
<dbReference type="Proteomes" id="UP000463224">
    <property type="component" value="Unassembled WGS sequence"/>
</dbReference>
<dbReference type="PROSITE" id="PS50075">
    <property type="entry name" value="CARRIER"/>
    <property type="match status" value="1"/>
</dbReference>
<evidence type="ECO:0000259" key="1">
    <source>
        <dbReference type="PROSITE" id="PS50075"/>
    </source>
</evidence>
<dbReference type="Gene3D" id="1.10.1200.10">
    <property type="entry name" value="ACP-like"/>
    <property type="match status" value="1"/>
</dbReference>
<feature type="domain" description="Carrier" evidence="1">
    <location>
        <begin position="9"/>
        <end position="83"/>
    </location>
</feature>
<dbReference type="InterPro" id="IPR036736">
    <property type="entry name" value="ACP-like_sf"/>
</dbReference>